<dbReference type="Proteomes" id="UP000199695">
    <property type="component" value="Unassembled WGS sequence"/>
</dbReference>
<organism evidence="2 3">
    <name type="scientific">Lihuaxuella thermophila</name>
    <dbReference type="NCBI Taxonomy" id="1173111"/>
    <lineage>
        <taxon>Bacteria</taxon>
        <taxon>Bacillati</taxon>
        <taxon>Bacillota</taxon>
        <taxon>Bacilli</taxon>
        <taxon>Bacillales</taxon>
        <taxon>Thermoactinomycetaceae</taxon>
        <taxon>Lihuaxuella</taxon>
    </lineage>
</organism>
<keyword evidence="3" id="KW-1185">Reference proteome</keyword>
<feature type="transmembrane region" description="Helical" evidence="1">
    <location>
        <begin position="31"/>
        <end position="51"/>
    </location>
</feature>
<accession>A0A1H8HJ04</accession>
<sequence length="100" mass="11251">MGKTVCGRRINRSFYRLEREKIGTRLTVDRGMIFSLLLLAQLPPIALWMVFHGSGISDGTPPSDFVAHWAWALPHLLLAVTTLLSIRMVLSKSSFPKSRD</sequence>
<keyword evidence="1" id="KW-0812">Transmembrane</keyword>
<keyword evidence="1" id="KW-1133">Transmembrane helix</keyword>
<reference evidence="2 3" key="1">
    <citation type="submission" date="2016-10" db="EMBL/GenBank/DDBJ databases">
        <authorList>
            <person name="de Groot N.N."/>
        </authorList>
    </citation>
    <scope>NUCLEOTIDE SEQUENCE [LARGE SCALE GENOMIC DNA]</scope>
    <source>
        <strain evidence="2 3">DSM 46701</strain>
    </source>
</reference>
<dbReference type="AlphaFoldDB" id="A0A1H8HJ04"/>
<keyword evidence="1" id="KW-0472">Membrane</keyword>
<evidence type="ECO:0000256" key="1">
    <source>
        <dbReference type="SAM" id="Phobius"/>
    </source>
</evidence>
<dbReference type="EMBL" id="FOCQ01000014">
    <property type="protein sequence ID" value="SEN56212.1"/>
    <property type="molecule type" value="Genomic_DNA"/>
</dbReference>
<proteinExistence type="predicted"/>
<protein>
    <submittedName>
        <fullName evidence="2">Uncharacterized protein</fullName>
    </submittedName>
</protein>
<evidence type="ECO:0000313" key="2">
    <source>
        <dbReference type="EMBL" id="SEN56212.1"/>
    </source>
</evidence>
<evidence type="ECO:0000313" key="3">
    <source>
        <dbReference type="Proteomes" id="UP000199695"/>
    </source>
</evidence>
<gene>
    <name evidence="2" type="ORF">SAMN05444955_11456</name>
</gene>
<feature type="transmembrane region" description="Helical" evidence="1">
    <location>
        <begin position="71"/>
        <end position="90"/>
    </location>
</feature>
<name>A0A1H8HJ04_9BACL</name>